<evidence type="ECO:0000256" key="1">
    <source>
        <dbReference type="SAM" id="Phobius"/>
    </source>
</evidence>
<reference evidence="2 3" key="1">
    <citation type="submission" date="2021-03" db="EMBL/GenBank/DDBJ databases">
        <title>Isolation and description of Capnocytophaga bilenii sp. nov., a novel Capnocytophaga species, isolated from a gingivitis subject.</title>
        <authorList>
            <person name="Antezack A."/>
            <person name="Monnet-Corti V."/>
            <person name="La Scola B."/>
        </authorList>
    </citation>
    <scope>NUCLEOTIDE SEQUENCE [LARGE SCALE GENOMIC DNA]</scope>
    <source>
        <strain evidence="2 3">Marseille-Q4570</strain>
    </source>
</reference>
<feature type="transmembrane region" description="Helical" evidence="1">
    <location>
        <begin position="78"/>
        <end position="98"/>
    </location>
</feature>
<evidence type="ECO:0008006" key="4">
    <source>
        <dbReference type="Google" id="ProtNLM"/>
    </source>
</evidence>
<dbReference type="RefSeq" id="WP_208058820.1">
    <property type="nucleotide sequence ID" value="NZ_JAGDYP010000005.1"/>
</dbReference>
<keyword evidence="1" id="KW-0472">Membrane</keyword>
<sequence length="328" mass="37610">MTEFKQDNFTFVDIISLIFIFFLSTANFFALLYLTDGKMPISLAITVLVLVIYYAIMQVLKNKKQAMASKNYKSAATLWFLPFIGLSLFSLVLLVHFLNIENNVKPKVQAEVNEKINKVIGISTIYEEEASKDLQNYKSALTNKLRAYVKNRKSGKKYKGNTQDSLQIGKYVIDNQTLAIATLANLSSIVESNLSPIRNKVSENTKILKEVEAEAERRRQDFQNWNFLGVAKNYNTTNDFVTDSYKLLNEKLEELPMHQDMVLFQMDSHQLPLNSFSELNKVYPPNWFLPILIVVVIHLVILIPFITYKVRRYDNESTPSSIGGATEY</sequence>
<dbReference type="Proteomes" id="UP000681610">
    <property type="component" value="Unassembled WGS sequence"/>
</dbReference>
<name>A0ABS3PYA7_9FLAO</name>
<gene>
    <name evidence="2" type="ORF">J4N46_07665</name>
</gene>
<feature type="transmembrane region" description="Helical" evidence="1">
    <location>
        <begin position="39"/>
        <end position="57"/>
    </location>
</feature>
<keyword evidence="3" id="KW-1185">Reference proteome</keyword>
<dbReference type="EMBL" id="JAGDYP010000005">
    <property type="protein sequence ID" value="MBO1884300.1"/>
    <property type="molecule type" value="Genomic_DNA"/>
</dbReference>
<keyword evidence="1" id="KW-0812">Transmembrane</keyword>
<feature type="transmembrane region" description="Helical" evidence="1">
    <location>
        <begin position="12"/>
        <end position="33"/>
    </location>
</feature>
<accession>A0ABS3PYA7</accession>
<feature type="transmembrane region" description="Helical" evidence="1">
    <location>
        <begin position="287"/>
        <end position="308"/>
    </location>
</feature>
<evidence type="ECO:0000313" key="3">
    <source>
        <dbReference type="Proteomes" id="UP000681610"/>
    </source>
</evidence>
<comment type="caution">
    <text evidence="2">The sequence shown here is derived from an EMBL/GenBank/DDBJ whole genome shotgun (WGS) entry which is preliminary data.</text>
</comment>
<organism evidence="2 3">
    <name type="scientific">Capnocytophaga bilenii</name>
    <dbReference type="NCBI Taxonomy" id="2819369"/>
    <lineage>
        <taxon>Bacteria</taxon>
        <taxon>Pseudomonadati</taxon>
        <taxon>Bacteroidota</taxon>
        <taxon>Flavobacteriia</taxon>
        <taxon>Flavobacteriales</taxon>
        <taxon>Flavobacteriaceae</taxon>
        <taxon>Capnocytophaga</taxon>
    </lineage>
</organism>
<keyword evidence="1" id="KW-1133">Transmembrane helix</keyword>
<proteinExistence type="predicted"/>
<evidence type="ECO:0000313" key="2">
    <source>
        <dbReference type="EMBL" id="MBO1884300.1"/>
    </source>
</evidence>
<protein>
    <recommendedName>
        <fullName evidence="4">DUF4349 domain-containing protein</fullName>
    </recommendedName>
</protein>